<dbReference type="OMA" id="MAILIVE"/>
<evidence type="ECO:0000313" key="4">
    <source>
        <dbReference type="Proteomes" id="UP000266841"/>
    </source>
</evidence>
<evidence type="ECO:0000259" key="2">
    <source>
        <dbReference type="Pfam" id="PF01764"/>
    </source>
</evidence>
<proteinExistence type="predicted"/>
<sequence length="837" mass="94256">MAPSTASPSEEDEGCEMVSAAADSPTSPRPIRLASPQVCSAPNGIAADKGESVGHTSAVRVTIIDEAQECLAQSLLMFLFADLRMLSATGRINTKFETLCVDSDVAPRCTSSEIAQCNPPILPRHCEGISPSQIMAILIVELRHEVLAQRKRAKLQLRKRQEERGWVPILSAEENDDNKSDDEDDDDDAGVFNKLTDRKRRKAFESEIHQQIRSYNDMLASDLKGLPEVKLARMIPPTNPLRKNNTNAATTKKSPWFRPHFTQQLSMIFSRDDIDDENDSFRGHSEDDERSKSSLTIKKNPISTLFASPYKRRQLNATPKDVPKSIDGVPERPISGLTGPETSQLRLSSNQIDEAEALEDLGSGEELQLRASTSSNSDTNQRHSRLHALLDSLKGQPKALTATQEEDSESLFSDPGPNRRSWSRGQRAPTERIREIRQGVTEYVERKREDHVIHQKFIIPADDYETFAGAEEVGNKMLQLTSSIMSHGPPPHADSTIDSGRNMSEKELLEYINRCISSNQSHSLDFMAGFFRDNTVSQTMKECTYGISVDKEKKRVIVLFRGAITRADWSHGFDAALKKGPNPIKEDYAKKTAYLKIHRGFYTYLFRKRKDTGTSKFDEIVNKTYEYGSKMIGEDFTVTTLGFSLVPGKGGALCILFGFYASADERLTKNAPVKVFSYGAPYSVSHSFADAFRHQEKMKKVQHARFYNSHDVVPHLPFNGKITPRGSMFVHVGIDVKLYPATTMISLFGTRYPRFRYNKEQSPVASYWRAITLNTFLNMPFPLPSRIRNTHSLTELQKRIARLMKILDSESLSNNTKHPYLNLTLDEAYQKMVHQSD</sequence>
<dbReference type="PANTHER" id="PTHR45856:SF11">
    <property type="entry name" value="FUNGAL LIPASE-LIKE DOMAIN-CONTAINING PROTEIN"/>
    <property type="match status" value="1"/>
</dbReference>
<feature type="region of interest" description="Disordered" evidence="1">
    <location>
        <begin position="360"/>
        <end position="382"/>
    </location>
</feature>
<accession>K0TN94</accession>
<dbReference type="GO" id="GO:0006629">
    <property type="term" value="P:lipid metabolic process"/>
    <property type="evidence" value="ECO:0007669"/>
    <property type="project" value="InterPro"/>
</dbReference>
<dbReference type="Gene3D" id="3.40.50.1820">
    <property type="entry name" value="alpha/beta hydrolase"/>
    <property type="match status" value="1"/>
</dbReference>
<comment type="caution">
    <text evidence="3">The sequence shown here is derived from an EMBL/GenBank/DDBJ whole genome shotgun (WGS) entry which is preliminary data.</text>
</comment>
<keyword evidence="4" id="KW-1185">Reference proteome</keyword>
<dbReference type="EMBL" id="AGNL01004609">
    <property type="protein sequence ID" value="EJK73307.1"/>
    <property type="molecule type" value="Genomic_DNA"/>
</dbReference>
<dbReference type="SUPFAM" id="SSF53474">
    <property type="entry name" value="alpha/beta-Hydrolases"/>
    <property type="match status" value="1"/>
</dbReference>
<evidence type="ECO:0000256" key="1">
    <source>
        <dbReference type="SAM" id="MobiDB-lite"/>
    </source>
</evidence>
<dbReference type="PANTHER" id="PTHR45856">
    <property type="entry name" value="ALPHA/BETA-HYDROLASES SUPERFAMILY PROTEIN"/>
    <property type="match status" value="1"/>
</dbReference>
<dbReference type="InterPro" id="IPR051218">
    <property type="entry name" value="Sec_MonoDiacylglyc_Lipase"/>
</dbReference>
<dbReference type="eggNOG" id="ENOG502RWB7">
    <property type="taxonomic scope" value="Eukaryota"/>
</dbReference>
<feature type="compositionally biased region" description="Acidic residues" evidence="1">
    <location>
        <begin position="173"/>
        <end position="189"/>
    </location>
</feature>
<organism evidence="3 4">
    <name type="scientific">Thalassiosira oceanica</name>
    <name type="common">Marine diatom</name>
    <dbReference type="NCBI Taxonomy" id="159749"/>
    <lineage>
        <taxon>Eukaryota</taxon>
        <taxon>Sar</taxon>
        <taxon>Stramenopiles</taxon>
        <taxon>Ochrophyta</taxon>
        <taxon>Bacillariophyta</taxon>
        <taxon>Coscinodiscophyceae</taxon>
        <taxon>Thalassiosirophycidae</taxon>
        <taxon>Thalassiosirales</taxon>
        <taxon>Thalassiosiraceae</taxon>
        <taxon>Thalassiosira</taxon>
    </lineage>
</organism>
<feature type="compositionally biased region" description="Polar residues" evidence="1">
    <location>
        <begin position="370"/>
        <end position="379"/>
    </location>
</feature>
<dbReference type="Proteomes" id="UP000266841">
    <property type="component" value="Unassembled WGS sequence"/>
</dbReference>
<dbReference type="InterPro" id="IPR002921">
    <property type="entry name" value="Fungal_lipase-type"/>
</dbReference>
<feature type="region of interest" description="Disordered" evidence="1">
    <location>
        <begin position="399"/>
        <end position="429"/>
    </location>
</feature>
<name>K0TN94_THAOC</name>
<protein>
    <recommendedName>
        <fullName evidence="2">Fungal lipase-type domain-containing protein</fullName>
    </recommendedName>
</protein>
<dbReference type="Pfam" id="PF01764">
    <property type="entry name" value="Lipase_3"/>
    <property type="match status" value="1"/>
</dbReference>
<feature type="region of interest" description="Disordered" evidence="1">
    <location>
        <begin position="1"/>
        <end position="31"/>
    </location>
</feature>
<feature type="region of interest" description="Disordered" evidence="1">
    <location>
        <begin position="169"/>
        <end position="194"/>
    </location>
</feature>
<gene>
    <name evidence="3" type="ORF">THAOC_05074</name>
</gene>
<feature type="domain" description="Fungal lipase-type" evidence="2">
    <location>
        <begin position="558"/>
        <end position="719"/>
    </location>
</feature>
<reference evidence="3 4" key="1">
    <citation type="journal article" date="2012" name="Genome Biol.">
        <title>Genome and low-iron response of an oceanic diatom adapted to chronic iron limitation.</title>
        <authorList>
            <person name="Lommer M."/>
            <person name="Specht M."/>
            <person name="Roy A.S."/>
            <person name="Kraemer L."/>
            <person name="Andreson R."/>
            <person name="Gutowska M.A."/>
            <person name="Wolf J."/>
            <person name="Bergner S.V."/>
            <person name="Schilhabel M.B."/>
            <person name="Klostermeier U.C."/>
            <person name="Beiko R.G."/>
            <person name="Rosenstiel P."/>
            <person name="Hippler M."/>
            <person name="Laroche J."/>
        </authorList>
    </citation>
    <scope>NUCLEOTIDE SEQUENCE [LARGE SCALE GENOMIC DNA]</scope>
    <source>
        <strain evidence="3 4">CCMP1005</strain>
    </source>
</reference>
<evidence type="ECO:0000313" key="3">
    <source>
        <dbReference type="EMBL" id="EJK73307.1"/>
    </source>
</evidence>
<dbReference type="InterPro" id="IPR029058">
    <property type="entry name" value="AB_hydrolase_fold"/>
</dbReference>
<feature type="region of interest" description="Disordered" evidence="1">
    <location>
        <begin position="309"/>
        <end position="346"/>
    </location>
</feature>
<dbReference type="CDD" id="cd00519">
    <property type="entry name" value="Lipase_3"/>
    <property type="match status" value="1"/>
</dbReference>
<dbReference type="OrthoDB" id="41339at2759"/>
<dbReference type="AlphaFoldDB" id="K0TN94"/>